<dbReference type="Gene3D" id="3.40.50.620">
    <property type="entry name" value="HUPs"/>
    <property type="match status" value="2"/>
</dbReference>
<dbReference type="InterPro" id="IPR006016">
    <property type="entry name" value="UspA"/>
</dbReference>
<dbReference type="AlphaFoldDB" id="A0A074L1D6"/>
<dbReference type="SUPFAM" id="SSF52402">
    <property type="entry name" value="Adenine nucleotide alpha hydrolases-like"/>
    <property type="match status" value="2"/>
</dbReference>
<name>A0A074L1D6_9BACT</name>
<gene>
    <name evidence="3" type="ORF">EL17_12115</name>
</gene>
<dbReference type="eggNOG" id="COG0589">
    <property type="taxonomic scope" value="Bacteria"/>
</dbReference>
<dbReference type="CDD" id="cd00293">
    <property type="entry name" value="USP-like"/>
    <property type="match status" value="2"/>
</dbReference>
<proteinExistence type="inferred from homology"/>
<comment type="caution">
    <text evidence="3">The sequence shown here is derived from an EMBL/GenBank/DDBJ whole genome shotgun (WGS) entry which is preliminary data.</text>
</comment>
<keyword evidence="4" id="KW-1185">Reference proteome</keyword>
<dbReference type="EMBL" id="JMIH01000021">
    <property type="protein sequence ID" value="KEO73638.1"/>
    <property type="molecule type" value="Genomic_DNA"/>
</dbReference>
<sequence>MKQFRKVLVGLDLTEMDNTLIEKTAKMVAVLGIDKIYFVHVEKDLTLPEDVAKAYPDLLAPVDEAIKNNIAVKVKASIPEDVEVDISVKEGNPMETILRWAKIKNIDLLIMGRKTELDGYGTLAKNLAQKSPCSVLFLTENVQIKEIENILVPVDFSEHSYLTLQFVERLSSELHAKITCIHIYEVPKGYYKTGKSYHEFAQIMEKNAHKEYKTFIQHHKLQHYDCHFVLKEDDPAANYIMAAAKNLQKDMIVMGSRGRTGSAAYLLGSVAEKLIQINNETPMLILKKKGENMTFLEALLKI</sequence>
<accession>A0A074L1D6</accession>
<dbReference type="PRINTS" id="PR01438">
    <property type="entry name" value="UNVRSLSTRESS"/>
</dbReference>
<dbReference type="InterPro" id="IPR006015">
    <property type="entry name" value="Universal_stress_UspA"/>
</dbReference>
<dbReference type="InterPro" id="IPR014729">
    <property type="entry name" value="Rossmann-like_a/b/a_fold"/>
</dbReference>
<dbReference type="STRING" id="1048983.EL17_12115"/>
<comment type="similarity">
    <text evidence="1">Belongs to the universal stress protein A family.</text>
</comment>
<protein>
    <recommendedName>
        <fullName evidence="2">UspA domain-containing protein</fullName>
    </recommendedName>
</protein>
<dbReference type="Proteomes" id="UP000027821">
    <property type="component" value="Unassembled WGS sequence"/>
</dbReference>
<dbReference type="RefSeq" id="WP_035074563.1">
    <property type="nucleotide sequence ID" value="NZ_JMIH01000021.1"/>
</dbReference>
<dbReference type="PANTHER" id="PTHR46268">
    <property type="entry name" value="STRESS RESPONSE PROTEIN NHAX"/>
    <property type="match status" value="1"/>
</dbReference>
<evidence type="ECO:0000259" key="2">
    <source>
        <dbReference type="Pfam" id="PF00582"/>
    </source>
</evidence>
<reference evidence="3 4" key="1">
    <citation type="submission" date="2014-04" db="EMBL/GenBank/DDBJ databases">
        <title>Characterization and application of a salt tolerant electro-active bacterium.</title>
        <authorList>
            <person name="Yang L."/>
            <person name="Wei S."/>
            <person name="Tay Q.X.M."/>
        </authorList>
    </citation>
    <scope>NUCLEOTIDE SEQUENCE [LARGE SCALE GENOMIC DNA]</scope>
    <source>
        <strain evidence="3 4">LY1</strain>
    </source>
</reference>
<dbReference type="Pfam" id="PF00582">
    <property type="entry name" value="Usp"/>
    <property type="match status" value="2"/>
</dbReference>
<organism evidence="3 4">
    <name type="scientific">Anditalea andensis</name>
    <dbReference type="NCBI Taxonomy" id="1048983"/>
    <lineage>
        <taxon>Bacteria</taxon>
        <taxon>Pseudomonadati</taxon>
        <taxon>Bacteroidota</taxon>
        <taxon>Cytophagia</taxon>
        <taxon>Cytophagales</taxon>
        <taxon>Cytophagaceae</taxon>
        <taxon>Anditalea</taxon>
    </lineage>
</organism>
<dbReference type="PANTHER" id="PTHR46268:SF6">
    <property type="entry name" value="UNIVERSAL STRESS PROTEIN UP12"/>
    <property type="match status" value="1"/>
</dbReference>
<feature type="domain" description="UspA" evidence="2">
    <location>
        <begin position="148"/>
        <end position="276"/>
    </location>
</feature>
<evidence type="ECO:0000256" key="1">
    <source>
        <dbReference type="ARBA" id="ARBA00008791"/>
    </source>
</evidence>
<dbReference type="OrthoDB" id="1522996at2"/>
<feature type="domain" description="UspA" evidence="2">
    <location>
        <begin position="4"/>
        <end position="136"/>
    </location>
</feature>
<evidence type="ECO:0000313" key="3">
    <source>
        <dbReference type="EMBL" id="KEO73638.1"/>
    </source>
</evidence>
<evidence type="ECO:0000313" key="4">
    <source>
        <dbReference type="Proteomes" id="UP000027821"/>
    </source>
</evidence>